<evidence type="ECO:0008006" key="5">
    <source>
        <dbReference type="Google" id="ProtNLM"/>
    </source>
</evidence>
<accession>A0AAV4XT82</accession>
<keyword evidence="4" id="KW-1185">Reference proteome</keyword>
<feature type="region of interest" description="Disordered" evidence="1">
    <location>
        <begin position="97"/>
        <end position="130"/>
    </location>
</feature>
<evidence type="ECO:0000313" key="3">
    <source>
        <dbReference type="EMBL" id="GIY97201.1"/>
    </source>
</evidence>
<keyword evidence="2" id="KW-1133">Transmembrane helix</keyword>
<feature type="transmembrane region" description="Helical" evidence="2">
    <location>
        <begin position="65"/>
        <end position="83"/>
    </location>
</feature>
<protein>
    <recommendedName>
        <fullName evidence="5">Transmembrane protein</fullName>
    </recommendedName>
</protein>
<dbReference type="Proteomes" id="UP001054945">
    <property type="component" value="Unassembled WGS sequence"/>
</dbReference>
<sequence length="145" mass="16323">MSGRPSAFITLDDSSQQIMERSLRMCPPQGRGHEFHFCFSGMRAVKIASAVVAGFRPTLNSRERLTLVIGFLFLFLLLHNSSTRRFKWMRNKRAATGRDKRSTLTMTERDKVRDAPSVGKQAATGTRGSSVLPHSYNLSGRDIYL</sequence>
<proteinExistence type="predicted"/>
<evidence type="ECO:0000256" key="1">
    <source>
        <dbReference type="SAM" id="MobiDB-lite"/>
    </source>
</evidence>
<keyword evidence="2" id="KW-0812">Transmembrane</keyword>
<dbReference type="AlphaFoldDB" id="A0AAV4XT82"/>
<dbReference type="EMBL" id="BPLR01018131">
    <property type="protein sequence ID" value="GIY97201.1"/>
    <property type="molecule type" value="Genomic_DNA"/>
</dbReference>
<evidence type="ECO:0000313" key="4">
    <source>
        <dbReference type="Proteomes" id="UP001054945"/>
    </source>
</evidence>
<name>A0AAV4XT82_CAEEX</name>
<evidence type="ECO:0000256" key="2">
    <source>
        <dbReference type="SAM" id="Phobius"/>
    </source>
</evidence>
<feature type="compositionally biased region" description="Basic and acidic residues" evidence="1">
    <location>
        <begin position="97"/>
        <end position="114"/>
    </location>
</feature>
<gene>
    <name evidence="3" type="ORF">CEXT_108161</name>
</gene>
<organism evidence="3 4">
    <name type="scientific">Caerostris extrusa</name>
    <name type="common">Bark spider</name>
    <name type="synonym">Caerostris bankana</name>
    <dbReference type="NCBI Taxonomy" id="172846"/>
    <lineage>
        <taxon>Eukaryota</taxon>
        <taxon>Metazoa</taxon>
        <taxon>Ecdysozoa</taxon>
        <taxon>Arthropoda</taxon>
        <taxon>Chelicerata</taxon>
        <taxon>Arachnida</taxon>
        <taxon>Araneae</taxon>
        <taxon>Araneomorphae</taxon>
        <taxon>Entelegynae</taxon>
        <taxon>Araneoidea</taxon>
        <taxon>Araneidae</taxon>
        <taxon>Caerostris</taxon>
    </lineage>
</organism>
<keyword evidence="2" id="KW-0472">Membrane</keyword>
<comment type="caution">
    <text evidence="3">The sequence shown here is derived from an EMBL/GenBank/DDBJ whole genome shotgun (WGS) entry which is preliminary data.</text>
</comment>
<reference evidence="3 4" key="1">
    <citation type="submission" date="2021-06" db="EMBL/GenBank/DDBJ databases">
        <title>Caerostris extrusa draft genome.</title>
        <authorList>
            <person name="Kono N."/>
            <person name="Arakawa K."/>
        </authorList>
    </citation>
    <scope>NUCLEOTIDE SEQUENCE [LARGE SCALE GENOMIC DNA]</scope>
</reference>